<comment type="caution">
    <text evidence="5">The sequence shown here is derived from an EMBL/GenBank/DDBJ whole genome shotgun (WGS) entry which is preliminary data.</text>
</comment>
<dbReference type="SUPFAM" id="SSF46894">
    <property type="entry name" value="C-terminal effector domain of the bipartite response regulators"/>
    <property type="match status" value="1"/>
</dbReference>
<dbReference type="InterPro" id="IPR049945">
    <property type="entry name" value="AAA_22"/>
</dbReference>
<reference evidence="5 6" key="1">
    <citation type="submission" date="2023-08" db="EMBL/GenBank/DDBJ databases">
        <authorList>
            <person name="Girao M."/>
            <person name="Carvalho M.F."/>
        </authorList>
    </citation>
    <scope>NUCLEOTIDE SEQUENCE [LARGE SCALE GENOMIC DNA]</scope>
    <source>
        <strain evidence="5 6">CT-R113</strain>
    </source>
</reference>
<dbReference type="InterPro" id="IPR027417">
    <property type="entry name" value="P-loop_NTPase"/>
</dbReference>
<keyword evidence="2 3" id="KW-0238">DNA-binding</keyword>
<feature type="domain" description="OmpR/PhoB-type" evidence="4">
    <location>
        <begin position="1"/>
        <end position="91"/>
    </location>
</feature>
<dbReference type="Pfam" id="PF00486">
    <property type="entry name" value="Trans_reg_C"/>
    <property type="match status" value="1"/>
</dbReference>
<dbReference type="Pfam" id="PF13401">
    <property type="entry name" value="AAA_22"/>
    <property type="match status" value="1"/>
</dbReference>
<dbReference type="SMART" id="SM00862">
    <property type="entry name" value="Trans_reg_C"/>
    <property type="match status" value="1"/>
</dbReference>
<evidence type="ECO:0000256" key="3">
    <source>
        <dbReference type="PROSITE-ProRule" id="PRU01091"/>
    </source>
</evidence>
<dbReference type="InterPro" id="IPR011990">
    <property type="entry name" value="TPR-like_helical_dom_sf"/>
</dbReference>
<dbReference type="EMBL" id="JAUZMY010000006">
    <property type="protein sequence ID" value="MEE2037178.1"/>
    <property type="molecule type" value="Genomic_DNA"/>
</dbReference>
<dbReference type="Gene3D" id="3.40.50.300">
    <property type="entry name" value="P-loop containing nucleotide triphosphate hydrolases"/>
    <property type="match status" value="1"/>
</dbReference>
<dbReference type="PROSITE" id="PS51755">
    <property type="entry name" value="OMPR_PHOB"/>
    <property type="match status" value="1"/>
</dbReference>
<dbReference type="SUPFAM" id="SSF52540">
    <property type="entry name" value="P-loop containing nucleoside triphosphate hydrolases"/>
    <property type="match status" value="1"/>
</dbReference>
<dbReference type="Proteomes" id="UP001356095">
    <property type="component" value="Unassembled WGS sequence"/>
</dbReference>
<organism evidence="5 6">
    <name type="scientific">Nocardiopsis codii</name>
    <dbReference type="NCBI Taxonomy" id="3065942"/>
    <lineage>
        <taxon>Bacteria</taxon>
        <taxon>Bacillati</taxon>
        <taxon>Actinomycetota</taxon>
        <taxon>Actinomycetes</taxon>
        <taxon>Streptosporangiales</taxon>
        <taxon>Nocardiopsidaceae</taxon>
        <taxon>Nocardiopsis</taxon>
    </lineage>
</organism>
<dbReference type="Pfam" id="PF03704">
    <property type="entry name" value="BTAD"/>
    <property type="match status" value="1"/>
</dbReference>
<evidence type="ECO:0000256" key="2">
    <source>
        <dbReference type="ARBA" id="ARBA00023125"/>
    </source>
</evidence>
<dbReference type="InterPro" id="IPR001867">
    <property type="entry name" value="OmpR/PhoB-type_DNA-bd"/>
</dbReference>
<dbReference type="PANTHER" id="PTHR47691">
    <property type="entry name" value="REGULATOR-RELATED"/>
    <property type="match status" value="1"/>
</dbReference>
<dbReference type="InterPro" id="IPR058852">
    <property type="entry name" value="HTH_77"/>
</dbReference>
<evidence type="ECO:0000313" key="5">
    <source>
        <dbReference type="EMBL" id="MEE2037178.1"/>
    </source>
</evidence>
<evidence type="ECO:0000256" key="1">
    <source>
        <dbReference type="ARBA" id="ARBA00005820"/>
    </source>
</evidence>
<proteinExistence type="inferred from homology"/>
<evidence type="ECO:0000313" key="6">
    <source>
        <dbReference type="Proteomes" id="UP001356095"/>
    </source>
</evidence>
<dbReference type="Pfam" id="PF25872">
    <property type="entry name" value="HTH_77"/>
    <property type="match status" value="1"/>
</dbReference>
<sequence length="1093" mass="118273">MRFSILGPLLVHDATGRPVTIGGARLRVLLSLLLLSPGQRVSVERLTDGIWAGNPPAAAGNALQALVSRLRRALGAGAVIDGDGTGYRLAVDPAQVDADRFEALAGQGRGQLVSGRAADADRALGEALALWRGPALSDLTAHGIAEDIALALSETHRSATEDHLAARADLGHHAEILPRVEALARREPGRERPVELLMRVLAATGRTADALAAYDRFRAGLADGLGLDPSPQLRDTHLRLLRGEFDARSPAPADRPQLHLPVALTSFVPRDTEVGTAVGLLTRERLVTLTGPGGAGKTRLSIEAAAALAARAPQSLARGCWFVELASRTGADVLEALVGALDLRPHAMIRTRSPSVPMPPLERVVSHIGDHPALIVLDNCEHVVEDVAGAVEFLLARCPRLRVLATSREPLGVPGEQLMPVPPLALPPEGADAGKAVAYSSVALFAERAGAVRPGFSVTPDNVAHVVRVVRELDGIPLALELAAARLRSMTTAQLSERLADRFRLLTGGSRGALPRHRTLRAVVDWSWELLDEPERRLLRRLSVFTAGATLEAIERVCADPSPDSSAEGSVDGRDVWTVLFSLVDKSLVTAENPARDDAPPRYRQLETVRAYAAERLALGGEEVRVRDAHALHIRDLWRMADPLLRGPRQAELLARLAPESADHGAAVRWAVERRDAGLALDLVEYTQWYWTLSGSWRQLGRWSAAVLDMLGDRIPEGRALAYASCLFHRAGEGAADNDVALGRVREVEEIVAAAGERIERHPVLVYCLLYRAMLLGRAGDAHERLLAALDQPDPWMRAMVRVLLSLLDAVTGHTGESLGRAEAALEEFRACGDAWGGCQALAQVVDVHRFEDLERCCELLTEGIRQAEESGLTGMAAVFRVRRAQALTDLGDLEAARLDLTALFDFEGPVQDEHMVLLWLAEAQWLREAGELERARAVVERLREELTCLGGFSPVYIEGGLGVMSAILHWRSGEPEAAWRDIGRAWWLASQGLGPVCAEILDVFAMMLVRESPCRAARVLGYSEALRGIPDNTTPYVVRAREQARRELGGAEYERLVAEARGTVKDEVLARVGEWLAPLAPDERSGGRGDDG</sequence>
<evidence type="ECO:0000259" key="4">
    <source>
        <dbReference type="PROSITE" id="PS51755"/>
    </source>
</evidence>
<dbReference type="SMART" id="SM01043">
    <property type="entry name" value="BTAD"/>
    <property type="match status" value="1"/>
</dbReference>
<accession>A0ABU7K4K4</accession>
<dbReference type="InterPro" id="IPR036388">
    <property type="entry name" value="WH-like_DNA-bd_sf"/>
</dbReference>
<dbReference type="SUPFAM" id="SSF48452">
    <property type="entry name" value="TPR-like"/>
    <property type="match status" value="1"/>
</dbReference>
<dbReference type="InterPro" id="IPR005158">
    <property type="entry name" value="BTAD"/>
</dbReference>
<feature type="DNA-binding region" description="OmpR/PhoB-type" evidence="3">
    <location>
        <begin position="1"/>
        <end position="91"/>
    </location>
</feature>
<dbReference type="Gene3D" id="1.25.40.10">
    <property type="entry name" value="Tetratricopeptide repeat domain"/>
    <property type="match status" value="2"/>
</dbReference>
<gene>
    <name evidence="5" type="ORF">Q8791_08095</name>
</gene>
<keyword evidence="6" id="KW-1185">Reference proteome</keyword>
<name>A0ABU7K4K4_9ACTN</name>
<protein>
    <submittedName>
        <fullName evidence="5">BTAD domain-containing putative transcriptional regulator</fullName>
    </submittedName>
</protein>
<dbReference type="Gene3D" id="1.10.10.10">
    <property type="entry name" value="Winged helix-like DNA-binding domain superfamily/Winged helix DNA-binding domain"/>
    <property type="match status" value="1"/>
</dbReference>
<comment type="similarity">
    <text evidence="1">Belongs to the AfsR/DnrI/RedD regulatory family.</text>
</comment>
<dbReference type="CDD" id="cd15831">
    <property type="entry name" value="BTAD"/>
    <property type="match status" value="1"/>
</dbReference>
<dbReference type="PANTHER" id="PTHR47691:SF3">
    <property type="entry name" value="HTH-TYPE TRANSCRIPTIONAL REGULATOR RV0890C-RELATED"/>
    <property type="match status" value="1"/>
</dbReference>
<dbReference type="RefSeq" id="WP_330090981.1">
    <property type="nucleotide sequence ID" value="NZ_JAUZMY010000006.1"/>
</dbReference>
<dbReference type="InterPro" id="IPR016032">
    <property type="entry name" value="Sig_transdc_resp-reg_C-effctor"/>
</dbReference>